<evidence type="ECO:0000256" key="1">
    <source>
        <dbReference type="ARBA" id="ARBA00004196"/>
    </source>
</evidence>
<accession>A0AAJ1IEE6</accession>
<organism evidence="5 6">
    <name type="scientific">Candidatus Thalassospirochaeta sargassi</name>
    <dbReference type="NCBI Taxonomy" id="3119039"/>
    <lineage>
        <taxon>Bacteria</taxon>
        <taxon>Pseudomonadati</taxon>
        <taxon>Spirochaetota</taxon>
        <taxon>Spirochaetia</taxon>
        <taxon>Spirochaetales</taxon>
        <taxon>Spirochaetaceae</taxon>
        <taxon>Candidatus Thalassospirochaeta</taxon>
    </lineage>
</organism>
<dbReference type="EMBL" id="JAQQAL010000011">
    <property type="protein sequence ID" value="MDC7226283.1"/>
    <property type="molecule type" value="Genomic_DNA"/>
</dbReference>
<dbReference type="GO" id="GO:0030246">
    <property type="term" value="F:carbohydrate binding"/>
    <property type="evidence" value="ECO:0007669"/>
    <property type="project" value="TreeGrafter"/>
</dbReference>
<evidence type="ECO:0000256" key="3">
    <source>
        <dbReference type="SAM" id="SignalP"/>
    </source>
</evidence>
<protein>
    <submittedName>
        <fullName evidence="5">Sugar-binding protein</fullName>
    </submittedName>
</protein>
<dbReference type="AlphaFoldDB" id="A0AAJ1IEE6"/>
<dbReference type="InterPro" id="IPR025997">
    <property type="entry name" value="SBP_2_dom"/>
</dbReference>
<dbReference type="Gene3D" id="3.40.50.2300">
    <property type="match status" value="2"/>
</dbReference>
<proteinExistence type="inferred from homology"/>
<dbReference type="GO" id="GO:0030288">
    <property type="term" value="C:outer membrane-bounded periplasmic space"/>
    <property type="evidence" value="ECO:0007669"/>
    <property type="project" value="TreeGrafter"/>
</dbReference>
<dbReference type="Pfam" id="PF13407">
    <property type="entry name" value="Peripla_BP_4"/>
    <property type="match status" value="1"/>
</dbReference>
<feature type="signal peptide" evidence="3">
    <location>
        <begin position="1"/>
        <end position="22"/>
    </location>
</feature>
<sequence>MSKKLIAALLLIVLVIAPAVFSNGQQEGSDQPTFVMVPKLVHPFYEPCIEGFQDAAAKYGVTAEVESPAKFDIALQVKTIEDLIARGVDGIAISAVDDKGLVAVVNEAIDAGIVVLCFDGDAPSTARAGFIGTVNEAAGVAAGEYMFDLMGGEGNVAILQGGLAPNLNARQVGFRDAAAKTNVEIVAFEDFQADLAIGVNTTEALLEAYPDLDAIFGVSAYGPVAPATVVKEQGISGSIIIGGFDDLPETITGIKDGSINFCLVQKAYKMGWLAIEQLLDLKAGKTIPETTDTGVIIVTKDNVDTYMAEVKAEVQ</sequence>
<evidence type="ECO:0000256" key="2">
    <source>
        <dbReference type="ARBA" id="ARBA00007639"/>
    </source>
</evidence>
<feature type="chain" id="PRO_5042612717" evidence="3">
    <location>
        <begin position="23"/>
        <end position="315"/>
    </location>
</feature>
<gene>
    <name evidence="5" type="ORF">PQJ61_05925</name>
</gene>
<evidence type="ECO:0000259" key="4">
    <source>
        <dbReference type="Pfam" id="PF13407"/>
    </source>
</evidence>
<dbReference type="SUPFAM" id="SSF53822">
    <property type="entry name" value="Periplasmic binding protein-like I"/>
    <property type="match status" value="1"/>
</dbReference>
<reference evidence="5 6" key="1">
    <citation type="submission" date="2022-12" db="EMBL/GenBank/DDBJ databases">
        <title>Metagenome assembled genome from gulf of manar.</title>
        <authorList>
            <person name="Kohli P."/>
            <person name="Pk S."/>
            <person name="Venkata Ramana C."/>
            <person name="Sasikala C."/>
        </authorList>
    </citation>
    <scope>NUCLEOTIDE SEQUENCE [LARGE SCALE GENOMIC DNA]</scope>
    <source>
        <strain evidence="5">JB008</strain>
    </source>
</reference>
<dbReference type="CDD" id="cd06314">
    <property type="entry name" value="PBP1_tmGBP"/>
    <property type="match status" value="1"/>
</dbReference>
<keyword evidence="3" id="KW-0732">Signal</keyword>
<dbReference type="InterPro" id="IPR028082">
    <property type="entry name" value="Peripla_BP_I"/>
</dbReference>
<evidence type="ECO:0000313" key="6">
    <source>
        <dbReference type="Proteomes" id="UP001221217"/>
    </source>
</evidence>
<feature type="domain" description="Periplasmic binding protein" evidence="4">
    <location>
        <begin position="35"/>
        <end position="285"/>
    </location>
</feature>
<evidence type="ECO:0000313" key="5">
    <source>
        <dbReference type="EMBL" id="MDC7226283.1"/>
    </source>
</evidence>
<comment type="subcellular location">
    <subcellularLocation>
        <location evidence="1">Cell envelope</location>
    </subcellularLocation>
</comment>
<dbReference type="PANTHER" id="PTHR30036">
    <property type="entry name" value="D-XYLOSE-BINDING PERIPLASMIC PROTEIN"/>
    <property type="match status" value="1"/>
</dbReference>
<dbReference type="InterPro" id="IPR050555">
    <property type="entry name" value="Bact_Solute-Bind_Prot2"/>
</dbReference>
<name>A0AAJ1IEE6_9SPIO</name>
<comment type="similarity">
    <text evidence="2">Belongs to the bacterial solute-binding protein 2 family.</text>
</comment>
<dbReference type="Proteomes" id="UP001221217">
    <property type="component" value="Unassembled WGS sequence"/>
</dbReference>
<dbReference type="PANTHER" id="PTHR30036:SF7">
    <property type="entry name" value="ABC TRANSPORTER PERIPLASMIC-BINDING PROTEIN YPHF"/>
    <property type="match status" value="1"/>
</dbReference>
<comment type="caution">
    <text evidence="5">The sequence shown here is derived from an EMBL/GenBank/DDBJ whole genome shotgun (WGS) entry which is preliminary data.</text>
</comment>